<protein>
    <submittedName>
        <fullName evidence="1">Uncharacterized protein</fullName>
    </submittedName>
</protein>
<gene>
    <name evidence="1" type="ORF">NCTC12998_02161</name>
</gene>
<name>A0A485ARA6_RAOPL</name>
<evidence type="ECO:0000313" key="2">
    <source>
        <dbReference type="Proteomes" id="UP000345637"/>
    </source>
</evidence>
<dbReference type="AlphaFoldDB" id="A0A485ARA6"/>
<organism evidence="1 2">
    <name type="scientific">Raoultella planticola</name>
    <name type="common">Klebsiella planticola</name>
    <dbReference type="NCBI Taxonomy" id="575"/>
    <lineage>
        <taxon>Bacteria</taxon>
        <taxon>Pseudomonadati</taxon>
        <taxon>Pseudomonadota</taxon>
        <taxon>Gammaproteobacteria</taxon>
        <taxon>Enterobacterales</taxon>
        <taxon>Enterobacteriaceae</taxon>
        <taxon>Klebsiella/Raoultella group</taxon>
        <taxon>Raoultella</taxon>
    </lineage>
</organism>
<evidence type="ECO:0000313" key="1">
    <source>
        <dbReference type="EMBL" id="VFS63180.1"/>
    </source>
</evidence>
<reference evidence="1 2" key="1">
    <citation type="submission" date="2019-03" db="EMBL/GenBank/DDBJ databases">
        <authorList>
            <consortium name="Pathogen Informatics"/>
        </authorList>
    </citation>
    <scope>NUCLEOTIDE SEQUENCE [LARGE SCALE GENOMIC DNA]</scope>
    <source>
        <strain evidence="1 2">NCTC12998</strain>
    </source>
</reference>
<accession>A0A485ARA6</accession>
<sequence length="38" mass="4233">MVAVEAIPQTTIKMAIQRRAPTILSMMLLGMPQITYIT</sequence>
<dbReference type="Proteomes" id="UP000345637">
    <property type="component" value="Unassembled WGS sequence"/>
</dbReference>
<dbReference type="EMBL" id="CAADJE010000021">
    <property type="protein sequence ID" value="VFS63180.1"/>
    <property type="molecule type" value="Genomic_DNA"/>
</dbReference>
<proteinExistence type="predicted"/>